<dbReference type="InterPro" id="IPR016032">
    <property type="entry name" value="Sig_transdc_resp-reg_C-effctor"/>
</dbReference>
<evidence type="ECO:0000313" key="7">
    <source>
        <dbReference type="Proteomes" id="UP000467428"/>
    </source>
</evidence>
<feature type="domain" description="OmpR/PhoB-type" evidence="5">
    <location>
        <begin position="1"/>
        <end position="80"/>
    </location>
</feature>
<feature type="region of interest" description="Disordered" evidence="4">
    <location>
        <begin position="230"/>
        <end position="263"/>
    </location>
</feature>
<proteinExistence type="inferred from homology"/>
<dbReference type="PRINTS" id="PR00364">
    <property type="entry name" value="DISEASERSIST"/>
</dbReference>
<evidence type="ECO:0000256" key="1">
    <source>
        <dbReference type="ARBA" id="ARBA00005820"/>
    </source>
</evidence>
<dbReference type="CDD" id="cd15831">
    <property type="entry name" value="BTAD"/>
    <property type="match status" value="1"/>
</dbReference>
<dbReference type="SUPFAM" id="SSF46894">
    <property type="entry name" value="C-terminal effector domain of the bipartite response regulators"/>
    <property type="match status" value="1"/>
</dbReference>
<dbReference type="SUPFAM" id="SSF48452">
    <property type="entry name" value="TPR-like"/>
    <property type="match status" value="2"/>
</dbReference>
<dbReference type="AlphaFoldDB" id="A0A7I7RUN0"/>
<dbReference type="SMART" id="SM00862">
    <property type="entry name" value="Trans_reg_C"/>
    <property type="match status" value="1"/>
</dbReference>
<dbReference type="InterPro" id="IPR001867">
    <property type="entry name" value="OmpR/PhoB-type_DNA-bd"/>
</dbReference>
<dbReference type="EMBL" id="AP022593">
    <property type="protein sequence ID" value="BBY48304.1"/>
    <property type="molecule type" value="Genomic_DNA"/>
</dbReference>
<keyword evidence="2 3" id="KW-0238">DNA-binding</keyword>
<dbReference type="InterPro" id="IPR058852">
    <property type="entry name" value="HTH_77"/>
</dbReference>
<evidence type="ECO:0000259" key="5">
    <source>
        <dbReference type="PROSITE" id="PS51755"/>
    </source>
</evidence>
<dbReference type="Pfam" id="PF25872">
    <property type="entry name" value="HTH_77"/>
    <property type="match status" value="1"/>
</dbReference>
<feature type="DNA-binding region" description="OmpR/PhoB-type" evidence="3">
    <location>
        <begin position="1"/>
        <end position="80"/>
    </location>
</feature>
<protein>
    <recommendedName>
        <fullName evidence="5">OmpR/PhoB-type domain-containing protein</fullName>
    </recommendedName>
</protein>
<dbReference type="GO" id="GO:0006355">
    <property type="term" value="P:regulation of DNA-templated transcription"/>
    <property type="evidence" value="ECO:0007669"/>
    <property type="project" value="InterPro"/>
</dbReference>
<name>A0A7I7RUN0_9MYCO</name>
<dbReference type="PANTHER" id="PTHR47691">
    <property type="entry name" value="REGULATOR-RELATED"/>
    <property type="match status" value="1"/>
</dbReference>
<dbReference type="Pfam" id="PF03704">
    <property type="entry name" value="BTAD"/>
    <property type="match status" value="1"/>
</dbReference>
<reference evidence="6 7" key="1">
    <citation type="journal article" date="2019" name="Emerg. Microbes Infect.">
        <title>Comprehensive subspecies identification of 175 nontuberculous mycobacteria species based on 7547 genomic profiles.</title>
        <authorList>
            <person name="Matsumoto Y."/>
            <person name="Kinjo T."/>
            <person name="Motooka D."/>
            <person name="Nabeya D."/>
            <person name="Jung N."/>
            <person name="Uechi K."/>
            <person name="Horii T."/>
            <person name="Iida T."/>
            <person name="Fujita J."/>
            <person name="Nakamura S."/>
        </authorList>
    </citation>
    <scope>NUCLEOTIDE SEQUENCE [LARGE SCALE GENOMIC DNA]</scope>
    <source>
        <strain evidence="6 7">JCM 18538</strain>
    </source>
</reference>
<gene>
    <name evidence="6" type="ORF">MARA_17720</name>
</gene>
<accession>A0A7I7RUN0</accession>
<dbReference type="Gene3D" id="1.10.10.10">
    <property type="entry name" value="Winged helix-like DNA-binding domain superfamily/Winged helix DNA-binding domain"/>
    <property type="match status" value="1"/>
</dbReference>
<evidence type="ECO:0000256" key="4">
    <source>
        <dbReference type="SAM" id="MobiDB-lite"/>
    </source>
</evidence>
<feature type="compositionally biased region" description="Pro residues" evidence="4">
    <location>
        <begin position="234"/>
        <end position="248"/>
    </location>
</feature>
<dbReference type="PROSITE" id="PS51755">
    <property type="entry name" value="OMPR_PHOB"/>
    <property type="match status" value="1"/>
</dbReference>
<dbReference type="SUPFAM" id="SSF52540">
    <property type="entry name" value="P-loop containing nucleoside triphosphate hydrolases"/>
    <property type="match status" value="1"/>
</dbReference>
<geneLocation type="plasmid" evidence="7">
    <name>pjcm18538 dna</name>
</geneLocation>
<keyword evidence="7" id="KW-1185">Reference proteome</keyword>
<dbReference type="InterPro" id="IPR011990">
    <property type="entry name" value="TPR-like_helical_dom_sf"/>
</dbReference>
<dbReference type="Pfam" id="PF00486">
    <property type="entry name" value="Trans_reg_C"/>
    <property type="match status" value="1"/>
</dbReference>
<evidence type="ECO:0000256" key="2">
    <source>
        <dbReference type="ARBA" id="ARBA00023125"/>
    </source>
</evidence>
<evidence type="ECO:0000256" key="3">
    <source>
        <dbReference type="PROSITE-ProRule" id="PRU01091"/>
    </source>
</evidence>
<dbReference type="PANTHER" id="PTHR47691:SF3">
    <property type="entry name" value="HTH-TYPE TRANSCRIPTIONAL REGULATOR RV0890C-RELATED"/>
    <property type="match status" value="1"/>
</dbReference>
<dbReference type="SMART" id="SM01043">
    <property type="entry name" value="BTAD"/>
    <property type="match status" value="1"/>
</dbReference>
<dbReference type="InterPro" id="IPR005158">
    <property type="entry name" value="BTAD"/>
</dbReference>
<dbReference type="GO" id="GO:0003677">
    <property type="term" value="F:DNA binding"/>
    <property type="evidence" value="ECO:0007669"/>
    <property type="project" value="UniProtKB-UniRule"/>
</dbReference>
<dbReference type="KEGG" id="marz:MARA_17720"/>
<dbReference type="Proteomes" id="UP000467428">
    <property type="component" value="Chromosome"/>
</dbReference>
<organism evidence="6 7">
    <name type="scientific">Mycolicibacterium arabiense</name>
    <dbReference type="NCBI Taxonomy" id="1286181"/>
    <lineage>
        <taxon>Bacteria</taxon>
        <taxon>Bacillati</taxon>
        <taxon>Actinomycetota</taxon>
        <taxon>Actinomycetes</taxon>
        <taxon>Mycobacteriales</taxon>
        <taxon>Mycobacteriaceae</taxon>
        <taxon>Mycolicibacterium</taxon>
    </lineage>
</organism>
<evidence type="ECO:0000313" key="6">
    <source>
        <dbReference type="EMBL" id="BBY48304.1"/>
    </source>
</evidence>
<dbReference type="InterPro" id="IPR027417">
    <property type="entry name" value="P-loop_NTPase"/>
</dbReference>
<sequence>MDGRRLEIGHARQCCVLAALLVDANRPVSVDQLVERVWAERPPHRARNALSAYVSRLRHSLHPADGVSIGRGSVGYTMVVAPDCVDLHLFHAKASRARATTDPASASEAFDEALALWRGEPFAGLETPWIADLRAALEVERFSIVLDRNDAALAAGRHAELLADMSVAITTHPLDERLAGQLMLAQYRCGRQGDALDTYRRMRDRLADELGIDPCPALRAVHQEILEGAAAAPTPTPTPTPVPVSPPPDRPRAPTTGGRRGNRFVGRTTELERIAASIRPGAVLTLTGVGGVGKTRLASESAHLIGKHYADGVCTCELAPLEPGATVGRAAAVALGLSRGHDTDFDSAVVEHLRSRRMLLVVDNCEHVLADVAPLVDRIVEECADVAVLATSREPLGIEGERLLPLDPLPEAEATELFAERARAIRPDFDLDTEPIGAVAEICRRLDGVPLAIELAAARLRVMSSLDVARRLDRLRVLSGGARGSHPRQQSVTATIDWSYRLLAQPERRLFDRASVFSGSFDLEAAHGVCADPGDLEDDTLESLSGLVDKSMVAVRSGTGTTRYALLETLRAFGRERLREAGAHDYIGSRHATYFIELAERGADAMHGPDEATWIARMAPTAGTTFTSPDNDNLRSAFERAMGQGDTALALRLVASLPELMHMRVGYTSMDWVERAIDAADPDQPAFAAAVGVAARGAWVCGDFPRALALARRAEGREPERGHSYLGYPADVVADVAVVQYDHGAALAYYRAAAEPARADATPSRLVWILYNTTVAHDVLDEPDAGIDVAAEALRVAEPTANPSTLAMARCAMGRALKTTDPVRALRFLQQGFELAEPVQNNWLTGIARMESAAIRAVDGDPHAAARMFLEVFGHWDQAGPGAGAQHWFGLRYAGRLLARLGAAADADAVLSTLRGPGAETGTDGALAGSRRLTGVEALALARAGLLRHSRPV</sequence>
<comment type="similarity">
    <text evidence="1">Belongs to the AfsR/DnrI/RedD regulatory family.</text>
</comment>
<dbReference type="Gene3D" id="1.25.40.10">
    <property type="entry name" value="Tetratricopeptide repeat domain"/>
    <property type="match status" value="2"/>
</dbReference>
<dbReference type="GO" id="GO:0000160">
    <property type="term" value="P:phosphorelay signal transduction system"/>
    <property type="evidence" value="ECO:0007669"/>
    <property type="project" value="InterPro"/>
</dbReference>
<dbReference type="InterPro" id="IPR036388">
    <property type="entry name" value="WH-like_DNA-bd_sf"/>
</dbReference>
<dbReference type="Gene3D" id="3.40.50.300">
    <property type="entry name" value="P-loop containing nucleotide triphosphate hydrolases"/>
    <property type="match status" value="1"/>
</dbReference>